<dbReference type="Pfam" id="PF13374">
    <property type="entry name" value="TPR_10"/>
    <property type="match status" value="2"/>
</dbReference>
<feature type="region of interest" description="Disordered" evidence="1">
    <location>
        <begin position="375"/>
        <end position="414"/>
    </location>
</feature>
<proteinExistence type="predicted"/>
<feature type="region of interest" description="Disordered" evidence="1">
    <location>
        <begin position="847"/>
        <end position="882"/>
    </location>
</feature>
<reference evidence="3" key="2">
    <citation type="submission" date="2024-04" db="EMBL/GenBank/DDBJ databases">
        <authorList>
            <person name="Chen Y."/>
            <person name="Shah S."/>
            <person name="Dougan E. K."/>
            <person name="Thang M."/>
            <person name="Chan C."/>
        </authorList>
    </citation>
    <scope>NUCLEOTIDE SEQUENCE [LARGE SCALE GENOMIC DNA]</scope>
</reference>
<organism evidence="2">
    <name type="scientific">Cladocopium goreaui</name>
    <dbReference type="NCBI Taxonomy" id="2562237"/>
    <lineage>
        <taxon>Eukaryota</taxon>
        <taxon>Sar</taxon>
        <taxon>Alveolata</taxon>
        <taxon>Dinophyceae</taxon>
        <taxon>Suessiales</taxon>
        <taxon>Symbiodiniaceae</taxon>
        <taxon>Cladocopium</taxon>
    </lineage>
</organism>
<dbReference type="InterPro" id="IPR019734">
    <property type="entry name" value="TPR_rpt"/>
</dbReference>
<dbReference type="OrthoDB" id="443949at2759"/>
<feature type="compositionally biased region" description="Basic and acidic residues" evidence="1">
    <location>
        <begin position="375"/>
        <end position="402"/>
    </location>
</feature>
<dbReference type="InterPro" id="IPR053137">
    <property type="entry name" value="NLR-like"/>
</dbReference>
<accession>A0A9P1GBZ7</accession>
<name>A0A9P1GBZ7_9DINO</name>
<evidence type="ECO:0000313" key="2">
    <source>
        <dbReference type="EMBL" id="CAI4004737.1"/>
    </source>
</evidence>
<dbReference type="EMBL" id="CAMXCT020003481">
    <property type="protein sequence ID" value="CAL1158112.1"/>
    <property type="molecule type" value="Genomic_DNA"/>
</dbReference>
<feature type="compositionally biased region" description="Low complexity" evidence="1">
    <location>
        <begin position="852"/>
        <end position="870"/>
    </location>
</feature>
<dbReference type="Gene3D" id="1.25.40.10">
    <property type="entry name" value="Tetratricopeptide repeat domain"/>
    <property type="match status" value="2"/>
</dbReference>
<evidence type="ECO:0000256" key="1">
    <source>
        <dbReference type="SAM" id="MobiDB-lite"/>
    </source>
</evidence>
<dbReference type="PANTHER" id="PTHR46082:SF6">
    <property type="entry name" value="AAA+ ATPASE DOMAIN-CONTAINING PROTEIN-RELATED"/>
    <property type="match status" value="1"/>
</dbReference>
<feature type="region of interest" description="Disordered" evidence="1">
    <location>
        <begin position="279"/>
        <end position="302"/>
    </location>
</feature>
<feature type="compositionally biased region" description="Polar residues" evidence="1">
    <location>
        <begin position="403"/>
        <end position="413"/>
    </location>
</feature>
<dbReference type="AlphaFoldDB" id="A0A9P1GBZ7"/>
<dbReference type="EMBL" id="CAMXCT010003481">
    <property type="protein sequence ID" value="CAI4004737.1"/>
    <property type="molecule type" value="Genomic_DNA"/>
</dbReference>
<dbReference type="EMBL" id="CAMXCT030003481">
    <property type="protein sequence ID" value="CAL4792049.1"/>
    <property type="molecule type" value="Genomic_DNA"/>
</dbReference>
<reference evidence="2" key="1">
    <citation type="submission" date="2022-10" db="EMBL/GenBank/DDBJ databases">
        <authorList>
            <person name="Chen Y."/>
            <person name="Dougan E. K."/>
            <person name="Chan C."/>
            <person name="Rhodes N."/>
            <person name="Thang M."/>
        </authorList>
    </citation>
    <scope>NUCLEOTIDE SEQUENCE</scope>
</reference>
<dbReference type="PRINTS" id="PR00381">
    <property type="entry name" value="KINESINLIGHT"/>
</dbReference>
<evidence type="ECO:0000313" key="3">
    <source>
        <dbReference type="EMBL" id="CAL1158112.1"/>
    </source>
</evidence>
<sequence length="882" mass="100162">MHREVLAARRRLLGEEHPDLLRSLNNLATVLQEQGKWQEAEEMQRQALAGMRRVVGQDHPDTLRSMDHLATVLRELGKWQEAEETHSEVLKARRRLLGEEHPHTLSSMNNLANVLQAEGRWREAEEMHREVLEGRRRVLGEDHPDTLGSMNNLGSVVSARDREDWQFRFSLKDDSHRSRLEDAKEKVRKAIDALKLRVDADHPDLVRRRRLLAELLVQTNEPSSLQEAEDLLRQVVPACSGRYGPEHRWTQEATMNLVFVLEEQGKDAEEWRQHLVPIEQGADSTTVPSTEQNFDDNTFGADREALDDPAWLQDVLQQKLKIMGKQYEFGRLSSNLTNKSAVDGTDAAAASEAGSHAAHATCAGTLEAKETIQNREKMEKESTNRKAQDISETQLSKEKDLEQTNFSQHQKGNVPNPEIREKLLAGCTDNLCFLIRQPEELAKLNLIRDSGFQRQVQEFLVDPDFLWSSLAVVKMPAYQKSANYGISGHDSDVLGVIVIRSSNGSPLRISVGIWLQKDDFSLIRRIISQVVLQVFGANPMHRNHDVRRNRFTLERVDETTPIEAQITFFQDERPQPEQDLIDLTDALSRHDLKLLQQVFRSSNLKLTGLEKDFVNFAHYVAQRFKSRPQVPKCLKLAKDFVATWLPGNLFKCTISQHLGFLHVPEFRKELDGHIVVLLPSHDRSGELLVRDHVELLVTPVDNRKRGIYKVPRTVLHPLDFDGKEKKLGDVRPLQPPVLKKVSLEPIGRTSPHTYPYPVSLSRLHDKTHLEPLEQYLKGKYKYRVLVKSGETWEEARLCPEVVGAKTCLVEFEYRRMKLVEASDLRLARSLRSPIFLTDGQEAATVAQSAQSANTANTKGTGTGTATGTTGLRSSDFSLSKQP</sequence>
<dbReference type="Pfam" id="PF13424">
    <property type="entry name" value="TPR_12"/>
    <property type="match status" value="1"/>
</dbReference>
<gene>
    <name evidence="2" type="ORF">C1SCF055_LOCUS30510</name>
</gene>
<dbReference type="InterPro" id="IPR011990">
    <property type="entry name" value="TPR-like_helical_dom_sf"/>
</dbReference>
<evidence type="ECO:0000313" key="5">
    <source>
        <dbReference type="Proteomes" id="UP001152797"/>
    </source>
</evidence>
<feature type="compositionally biased region" description="Polar residues" evidence="1">
    <location>
        <begin position="871"/>
        <end position="882"/>
    </location>
</feature>
<comment type="caution">
    <text evidence="2">The sequence shown here is derived from an EMBL/GenBank/DDBJ whole genome shotgun (WGS) entry which is preliminary data.</text>
</comment>
<keyword evidence="5" id="KW-1185">Reference proteome</keyword>
<feature type="compositionally biased region" description="Polar residues" evidence="1">
    <location>
        <begin position="282"/>
        <end position="296"/>
    </location>
</feature>
<dbReference type="PANTHER" id="PTHR46082">
    <property type="entry name" value="ATP/GTP-BINDING PROTEIN-RELATED"/>
    <property type="match status" value="1"/>
</dbReference>
<protein>
    <submittedName>
        <fullName evidence="4">Kinesin light chain</fullName>
    </submittedName>
</protein>
<dbReference type="SMART" id="SM00028">
    <property type="entry name" value="TPR"/>
    <property type="match status" value="3"/>
</dbReference>
<evidence type="ECO:0000313" key="4">
    <source>
        <dbReference type="EMBL" id="CAL4792049.1"/>
    </source>
</evidence>
<dbReference type="SUPFAM" id="SSF48452">
    <property type="entry name" value="TPR-like"/>
    <property type="match status" value="1"/>
</dbReference>
<dbReference type="Proteomes" id="UP001152797">
    <property type="component" value="Unassembled WGS sequence"/>
</dbReference>